<sequence length="251" mass="27511">MRAQDSRGGIERIMMVVVWEAGLGQERRRGYKQSLDAGEPARPLAWAAACLPSWGSHPAGARATRLVATANAAFRFVVLIFAPRTAAPEHRRLRVACAVCRTHRRRCGRWFGAVRDAAACPLRAVVSGGRGRSFLPGRPSSRRCKRSSRHRRTPGQAQLSRSRSRSPTPPPPGAERCVLSAPRSPCAGPPSSSMTKQRQTRPLSCASRPRNTAFKPAMACSPFPFRLHHAPVCVSGQPACDSKRPQLRRRL</sequence>
<organism evidence="2 3">
    <name type="scientific">Massariosphaeria phaeospora</name>
    <dbReference type="NCBI Taxonomy" id="100035"/>
    <lineage>
        <taxon>Eukaryota</taxon>
        <taxon>Fungi</taxon>
        <taxon>Dikarya</taxon>
        <taxon>Ascomycota</taxon>
        <taxon>Pezizomycotina</taxon>
        <taxon>Dothideomycetes</taxon>
        <taxon>Pleosporomycetidae</taxon>
        <taxon>Pleosporales</taxon>
        <taxon>Pleosporales incertae sedis</taxon>
        <taxon>Massariosphaeria</taxon>
    </lineage>
</organism>
<evidence type="ECO:0000313" key="3">
    <source>
        <dbReference type="Proteomes" id="UP000481861"/>
    </source>
</evidence>
<evidence type="ECO:0000256" key="1">
    <source>
        <dbReference type="SAM" id="MobiDB-lite"/>
    </source>
</evidence>
<proteinExistence type="predicted"/>
<name>A0A7C8MBV6_9PLEO</name>
<dbReference type="Proteomes" id="UP000481861">
    <property type="component" value="Unassembled WGS sequence"/>
</dbReference>
<gene>
    <name evidence="2" type="ORF">BDV95DRAFT_363626</name>
</gene>
<protein>
    <submittedName>
        <fullName evidence="2">Uncharacterized protein</fullName>
    </submittedName>
</protein>
<dbReference type="AlphaFoldDB" id="A0A7C8MBV6"/>
<accession>A0A7C8MBV6</accession>
<keyword evidence="3" id="KW-1185">Reference proteome</keyword>
<feature type="compositionally biased region" description="Polar residues" evidence="1">
    <location>
        <begin position="190"/>
        <end position="202"/>
    </location>
</feature>
<reference evidence="2 3" key="1">
    <citation type="submission" date="2020-01" db="EMBL/GenBank/DDBJ databases">
        <authorList>
            <consortium name="DOE Joint Genome Institute"/>
            <person name="Haridas S."/>
            <person name="Albert R."/>
            <person name="Binder M."/>
            <person name="Bloem J."/>
            <person name="Labutti K."/>
            <person name="Salamov A."/>
            <person name="Andreopoulos B."/>
            <person name="Baker S.E."/>
            <person name="Barry K."/>
            <person name="Bills G."/>
            <person name="Bluhm B.H."/>
            <person name="Cannon C."/>
            <person name="Castanera R."/>
            <person name="Culley D.E."/>
            <person name="Daum C."/>
            <person name="Ezra D."/>
            <person name="Gonzalez J.B."/>
            <person name="Henrissat B."/>
            <person name="Kuo A."/>
            <person name="Liang C."/>
            <person name="Lipzen A."/>
            <person name="Lutzoni F."/>
            <person name="Magnuson J."/>
            <person name="Mondo S."/>
            <person name="Nolan M."/>
            <person name="Ohm R."/>
            <person name="Pangilinan J."/>
            <person name="Park H.-J.H."/>
            <person name="Ramirez L."/>
            <person name="Alfaro M."/>
            <person name="Sun H."/>
            <person name="Tritt A."/>
            <person name="Yoshinaga Y."/>
            <person name="Zwiers L.-H.L."/>
            <person name="Turgeon B.G."/>
            <person name="Goodwin S.B."/>
            <person name="Spatafora J.W."/>
            <person name="Crous P.W."/>
            <person name="Grigoriev I.V."/>
        </authorList>
    </citation>
    <scope>NUCLEOTIDE SEQUENCE [LARGE SCALE GENOMIC DNA]</scope>
    <source>
        <strain evidence="2 3">CBS 611.86</strain>
    </source>
</reference>
<evidence type="ECO:0000313" key="2">
    <source>
        <dbReference type="EMBL" id="KAF2873001.1"/>
    </source>
</evidence>
<dbReference type="EMBL" id="JAADJZ010000008">
    <property type="protein sequence ID" value="KAF2873001.1"/>
    <property type="molecule type" value="Genomic_DNA"/>
</dbReference>
<feature type="compositionally biased region" description="Basic residues" evidence="1">
    <location>
        <begin position="140"/>
        <end position="153"/>
    </location>
</feature>
<feature type="region of interest" description="Disordered" evidence="1">
    <location>
        <begin position="131"/>
        <end position="209"/>
    </location>
</feature>
<comment type="caution">
    <text evidence="2">The sequence shown here is derived from an EMBL/GenBank/DDBJ whole genome shotgun (WGS) entry which is preliminary data.</text>
</comment>